<name>A0A4S1WLS2_9SPHN</name>
<dbReference type="Proteomes" id="UP000309848">
    <property type="component" value="Unassembled WGS sequence"/>
</dbReference>
<dbReference type="EMBL" id="SRXU01000002">
    <property type="protein sequence ID" value="TGX44209.1"/>
    <property type="molecule type" value="Genomic_DNA"/>
</dbReference>
<dbReference type="AlphaFoldDB" id="A0A4S1WLS2"/>
<accession>A0A4S1WLS2</accession>
<protein>
    <submittedName>
        <fullName evidence="3">CHAP domain-containing protein</fullName>
    </submittedName>
</protein>
<organism evidence="3 4">
    <name type="scientific">Sphingomonas naasensis</name>
    <dbReference type="NCBI Taxonomy" id="1344951"/>
    <lineage>
        <taxon>Bacteria</taxon>
        <taxon>Pseudomonadati</taxon>
        <taxon>Pseudomonadota</taxon>
        <taxon>Alphaproteobacteria</taxon>
        <taxon>Sphingomonadales</taxon>
        <taxon>Sphingomonadaceae</taxon>
        <taxon>Sphingomonas</taxon>
    </lineage>
</organism>
<dbReference type="Gene3D" id="3.90.1720.10">
    <property type="entry name" value="endopeptidase domain like (from Nostoc punctiforme)"/>
    <property type="match status" value="1"/>
</dbReference>
<proteinExistence type="predicted"/>
<gene>
    <name evidence="3" type="ORF">E5A74_05215</name>
</gene>
<dbReference type="SUPFAM" id="SSF54001">
    <property type="entry name" value="Cysteine proteinases"/>
    <property type="match status" value="1"/>
</dbReference>
<feature type="signal peptide" evidence="1">
    <location>
        <begin position="1"/>
        <end position="22"/>
    </location>
</feature>
<keyword evidence="4" id="KW-1185">Reference proteome</keyword>
<evidence type="ECO:0000313" key="3">
    <source>
        <dbReference type="EMBL" id="TGX44209.1"/>
    </source>
</evidence>
<dbReference type="OrthoDB" id="7279151at2"/>
<dbReference type="Pfam" id="PF05257">
    <property type="entry name" value="CHAP"/>
    <property type="match status" value="1"/>
</dbReference>
<reference evidence="3 4" key="1">
    <citation type="submission" date="2019-04" db="EMBL/GenBank/DDBJ databases">
        <title>Sphingomonas psychrotolerans sp. nov., isolated from soil in the Tianshan Mountains, Xinjiang, China.</title>
        <authorList>
            <person name="Luo Y."/>
            <person name="Sheng H."/>
        </authorList>
    </citation>
    <scope>NUCLEOTIDE SEQUENCE [LARGE SCALE GENOMIC DNA]</scope>
    <source>
        <strain evidence="3 4">KIS18-15</strain>
    </source>
</reference>
<comment type="caution">
    <text evidence="3">The sequence shown here is derived from an EMBL/GenBank/DDBJ whole genome shotgun (WGS) entry which is preliminary data.</text>
</comment>
<feature type="domain" description="Peptidase C51" evidence="2">
    <location>
        <begin position="16"/>
        <end position="141"/>
    </location>
</feature>
<evidence type="ECO:0000259" key="2">
    <source>
        <dbReference type="PROSITE" id="PS50911"/>
    </source>
</evidence>
<dbReference type="PROSITE" id="PS50911">
    <property type="entry name" value="CHAP"/>
    <property type="match status" value="1"/>
</dbReference>
<dbReference type="RefSeq" id="WP_135983225.1">
    <property type="nucleotide sequence ID" value="NZ_JAASQM010000002.1"/>
</dbReference>
<feature type="chain" id="PRO_5020559709" evidence="1">
    <location>
        <begin position="23"/>
        <end position="199"/>
    </location>
</feature>
<evidence type="ECO:0000313" key="4">
    <source>
        <dbReference type="Proteomes" id="UP000309848"/>
    </source>
</evidence>
<keyword evidence="1" id="KW-0732">Signal</keyword>
<dbReference type="InterPro" id="IPR038765">
    <property type="entry name" value="Papain-like_cys_pep_sf"/>
</dbReference>
<evidence type="ECO:0000256" key="1">
    <source>
        <dbReference type="SAM" id="SignalP"/>
    </source>
</evidence>
<dbReference type="InterPro" id="IPR007921">
    <property type="entry name" value="CHAP_dom"/>
</dbReference>
<sequence>MRFLAFLTALVAAALAAVPAQAQTQGQAQAAGSLLEYVGQCVPFARAASGIQIYGDAWTWWDQADGRYQRGSKPRVGAVLAFAKSDRLRLGHVAVVSRIVDKRVLMITHANWSRQNGVRGHAEQDVTLFDVSQRGDWSLVKVWYRDTNGLGSSIYPAHGFIYGTPDPAAGKAVRPARPAAELTSRQPDYVGSLIDAYVR</sequence>